<evidence type="ECO:0000256" key="2">
    <source>
        <dbReference type="ARBA" id="ARBA00022692"/>
    </source>
</evidence>
<accession>A0A7J7H9V4</accession>
<feature type="domain" description="NFD4 C-terminal" evidence="7">
    <location>
        <begin position="50"/>
        <end position="162"/>
    </location>
</feature>
<dbReference type="PANTHER" id="PTHR21576">
    <property type="entry name" value="UNCHARACTERIZED NODULIN-LIKE PROTEIN"/>
    <property type="match status" value="1"/>
</dbReference>
<dbReference type="EMBL" id="JACBKZ010000005">
    <property type="protein sequence ID" value="KAF5949297.1"/>
    <property type="molecule type" value="Genomic_DNA"/>
</dbReference>
<organism evidence="8 9">
    <name type="scientific">Camellia sinensis</name>
    <name type="common">Tea plant</name>
    <name type="synonym">Thea sinensis</name>
    <dbReference type="NCBI Taxonomy" id="4442"/>
    <lineage>
        <taxon>Eukaryota</taxon>
        <taxon>Viridiplantae</taxon>
        <taxon>Streptophyta</taxon>
        <taxon>Embryophyta</taxon>
        <taxon>Tracheophyta</taxon>
        <taxon>Spermatophyta</taxon>
        <taxon>Magnoliopsida</taxon>
        <taxon>eudicotyledons</taxon>
        <taxon>Gunneridae</taxon>
        <taxon>Pentapetalae</taxon>
        <taxon>asterids</taxon>
        <taxon>Ericales</taxon>
        <taxon>Theaceae</taxon>
        <taxon>Camellia</taxon>
    </lineage>
</organism>
<dbReference type="InterPro" id="IPR036259">
    <property type="entry name" value="MFS_trans_sf"/>
</dbReference>
<comment type="caution">
    <text evidence="8">The sequence shown here is derived from an EMBL/GenBank/DDBJ whole genome shotgun (WGS) entry which is preliminary data.</text>
</comment>
<dbReference type="PANTHER" id="PTHR21576:SF154">
    <property type="entry name" value="OS04G0502800 PROTEIN"/>
    <property type="match status" value="1"/>
</dbReference>
<gene>
    <name evidence="8" type="ORF">HYC85_011290</name>
</gene>
<dbReference type="InterPro" id="IPR056555">
    <property type="entry name" value="NFD4_C"/>
</dbReference>
<feature type="transmembrane region" description="Helical" evidence="6">
    <location>
        <begin position="139"/>
        <end position="161"/>
    </location>
</feature>
<keyword evidence="4 6" id="KW-0472">Membrane</keyword>
<comment type="similarity">
    <text evidence="5">Belongs to the major facilitator superfamily. Phosphate:H(+) symporter (TC 2.A.1.9) family.</text>
</comment>
<evidence type="ECO:0000256" key="1">
    <source>
        <dbReference type="ARBA" id="ARBA00004141"/>
    </source>
</evidence>
<keyword evidence="3 6" id="KW-1133">Transmembrane helix</keyword>
<feature type="transmembrane region" description="Helical" evidence="6">
    <location>
        <begin position="12"/>
        <end position="38"/>
    </location>
</feature>
<evidence type="ECO:0000259" key="7">
    <source>
        <dbReference type="Pfam" id="PF23262"/>
    </source>
</evidence>
<evidence type="ECO:0000313" key="8">
    <source>
        <dbReference type="EMBL" id="KAF5949297.1"/>
    </source>
</evidence>
<sequence>MHLKKRKVPKLLPMILSELFSCSCFLIQPVAALFLNILSKTIPRTIWMTFTQIIMTITYLLFASALDTLYIATAVLGICYGFQFSIMGTQAFFFCGIIFNFMSLRNPLGALLFSGVLAGFVYDSEAAKQHSTSCLGPNCFRLTFIVLAGVCAMGTVLSVVLTKLYEMLYAGGSFRLIVLKIGRYATIRYVSSDMYRKNRTPRRIQVGIPLRLKIAGESTKSRYVSLHHSKHRKQ</sequence>
<feature type="transmembrane region" description="Helical" evidence="6">
    <location>
        <begin position="108"/>
        <end position="127"/>
    </location>
</feature>
<protein>
    <recommendedName>
        <fullName evidence="7">NFD4 C-terminal domain-containing protein</fullName>
    </recommendedName>
</protein>
<evidence type="ECO:0000256" key="6">
    <source>
        <dbReference type="SAM" id="Phobius"/>
    </source>
</evidence>
<keyword evidence="2 6" id="KW-0812">Transmembrane</keyword>
<reference evidence="9" key="1">
    <citation type="journal article" date="2020" name="Nat. Commun.">
        <title>Genome assembly of wild tea tree DASZ reveals pedigree and selection history of tea varieties.</title>
        <authorList>
            <person name="Zhang W."/>
            <person name="Zhang Y."/>
            <person name="Qiu H."/>
            <person name="Guo Y."/>
            <person name="Wan H."/>
            <person name="Zhang X."/>
            <person name="Scossa F."/>
            <person name="Alseekh S."/>
            <person name="Zhang Q."/>
            <person name="Wang P."/>
            <person name="Xu L."/>
            <person name="Schmidt M.H."/>
            <person name="Jia X."/>
            <person name="Li D."/>
            <person name="Zhu A."/>
            <person name="Guo F."/>
            <person name="Chen W."/>
            <person name="Ni D."/>
            <person name="Usadel B."/>
            <person name="Fernie A.R."/>
            <person name="Wen W."/>
        </authorList>
    </citation>
    <scope>NUCLEOTIDE SEQUENCE [LARGE SCALE GENOMIC DNA]</scope>
    <source>
        <strain evidence="9">cv. G240</strain>
    </source>
</reference>
<proteinExistence type="inferred from homology"/>
<evidence type="ECO:0000256" key="3">
    <source>
        <dbReference type="ARBA" id="ARBA00022989"/>
    </source>
</evidence>
<dbReference type="Proteomes" id="UP000593564">
    <property type="component" value="Unassembled WGS sequence"/>
</dbReference>
<evidence type="ECO:0000256" key="5">
    <source>
        <dbReference type="ARBA" id="ARBA00044504"/>
    </source>
</evidence>
<feature type="transmembrane region" description="Helical" evidence="6">
    <location>
        <begin position="44"/>
        <end position="62"/>
    </location>
</feature>
<evidence type="ECO:0000313" key="9">
    <source>
        <dbReference type="Proteomes" id="UP000593564"/>
    </source>
</evidence>
<feature type="transmembrane region" description="Helical" evidence="6">
    <location>
        <begin position="69"/>
        <end position="102"/>
    </location>
</feature>
<dbReference type="Pfam" id="PF23262">
    <property type="entry name" value="NFD4_C"/>
    <property type="match status" value="1"/>
</dbReference>
<keyword evidence="9" id="KW-1185">Reference proteome</keyword>
<dbReference type="AlphaFoldDB" id="A0A7J7H9V4"/>
<dbReference type="SUPFAM" id="SSF103473">
    <property type="entry name" value="MFS general substrate transporter"/>
    <property type="match status" value="1"/>
</dbReference>
<comment type="subcellular location">
    <subcellularLocation>
        <location evidence="1">Membrane</location>
        <topology evidence="1">Multi-pass membrane protein</topology>
    </subcellularLocation>
</comment>
<evidence type="ECO:0000256" key="4">
    <source>
        <dbReference type="ARBA" id="ARBA00023136"/>
    </source>
</evidence>
<name>A0A7J7H9V4_CAMSI</name>
<dbReference type="GO" id="GO:0016020">
    <property type="term" value="C:membrane"/>
    <property type="evidence" value="ECO:0007669"/>
    <property type="project" value="UniProtKB-SubCell"/>
</dbReference>
<reference evidence="8 9" key="2">
    <citation type="submission" date="2020-07" db="EMBL/GenBank/DDBJ databases">
        <title>Genome assembly of wild tea tree DASZ reveals pedigree and selection history of tea varieties.</title>
        <authorList>
            <person name="Zhang W."/>
        </authorList>
    </citation>
    <scope>NUCLEOTIDE SEQUENCE [LARGE SCALE GENOMIC DNA]</scope>
    <source>
        <strain evidence="9">cv. G240</strain>
        <tissue evidence="8">Leaf</tissue>
    </source>
</reference>